<evidence type="ECO:0000313" key="2">
    <source>
        <dbReference type="Proteomes" id="UP001193389"/>
    </source>
</evidence>
<dbReference type="EMBL" id="AP018694">
    <property type="protein sequence ID" value="BBE19628.1"/>
    <property type="molecule type" value="Genomic_DNA"/>
</dbReference>
<protein>
    <submittedName>
        <fullName evidence="1">Uncharacterized protein</fullName>
    </submittedName>
</protein>
<dbReference type="KEGG" id="anf:AQPE_3814"/>
<dbReference type="Proteomes" id="UP001193389">
    <property type="component" value="Chromosome"/>
</dbReference>
<name>A0A5K7SDI1_9BACT</name>
<proteinExistence type="predicted"/>
<dbReference type="AlphaFoldDB" id="A0A5K7SDI1"/>
<accession>A0A5K7SDI1</accession>
<keyword evidence="2" id="KW-1185">Reference proteome</keyword>
<evidence type="ECO:0000313" key="1">
    <source>
        <dbReference type="EMBL" id="BBE19628.1"/>
    </source>
</evidence>
<gene>
    <name evidence="1" type="ORF">AQPE_3814</name>
</gene>
<organism evidence="1 2">
    <name type="scientific">Aquipluma nitroreducens</name>
    <dbReference type="NCBI Taxonomy" id="2010828"/>
    <lineage>
        <taxon>Bacteria</taxon>
        <taxon>Pseudomonadati</taxon>
        <taxon>Bacteroidota</taxon>
        <taxon>Bacteroidia</taxon>
        <taxon>Marinilabiliales</taxon>
        <taxon>Prolixibacteraceae</taxon>
        <taxon>Aquipluma</taxon>
    </lineage>
</organism>
<reference evidence="1" key="1">
    <citation type="journal article" date="2020" name="Int. J. Syst. Evol. Microbiol.">
        <title>Aquipluma nitroreducens gen. nov. sp. nov., a novel facultatively anaerobic bacterium isolated from a freshwater lake.</title>
        <authorList>
            <person name="Watanabe M."/>
            <person name="Kojima H."/>
            <person name="Fukui M."/>
        </authorList>
    </citation>
    <scope>NUCLEOTIDE SEQUENCE</scope>
    <source>
        <strain evidence="1">MeG22</strain>
    </source>
</reference>
<sequence>MSRIIRTSEMRKLITNQAAKIVAEISNNGLENEDPSVKW</sequence>